<dbReference type="SUPFAM" id="SSF52343">
    <property type="entry name" value="Ferredoxin reductase-like, C-terminal NADP-linked domain"/>
    <property type="match status" value="1"/>
</dbReference>
<dbReference type="Gene3D" id="2.40.30.10">
    <property type="entry name" value="Translation factors"/>
    <property type="match status" value="1"/>
</dbReference>
<dbReference type="PROSITE" id="PS51384">
    <property type="entry name" value="FAD_FR"/>
    <property type="match status" value="1"/>
</dbReference>
<protein>
    <submittedName>
        <fullName evidence="2">Oxidoreductase</fullName>
    </submittedName>
</protein>
<reference evidence="2 3" key="1">
    <citation type="submission" date="2019-02" db="EMBL/GenBank/DDBJ databases">
        <title>Complete Genome Sequence and Methylome Analysis of free living Spirochaetas.</title>
        <authorList>
            <person name="Fomenkov A."/>
            <person name="Dubinina G."/>
            <person name="Leshcheva N."/>
            <person name="Mikheeva N."/>
            <person name="Grabovich M."/>
            <person name="Vincze T."/>
            <person name="Roberts R.J."/>
        </authorList>
    </citation>
    <scope>NUCLEOTIDE SEQUENCE [LARGE SCALE GENOMIC DNA]</scope>
    <source>
        <strain evidence="2 3">K2</strain>
    </source>
</reference>
<dbReference type="AlphaFoldDB" id="A0A5C1QNI1"/>
<dbReference type="Pfam" id="PF00175">
    <property type="entry name" value="NAD_binding_1"/>
    <property type="match status" value="1"/>
</dbReference>
<dbReference type="PANTHER" id="PTHR47354:SF5">
    <property type="entry name" value="PROTEIN RFBI"/>
    <property type="match status" value="1"/>
</dbReference>
<dbReference type="EMBL" id="CP036150">
    <property type="protein sequence ID" value="QEN08126.1"/>
    <property type="molecule type" value="Genomic_DNA"/>
</dbReference>
<keyword evidence="3" id="KW-1185">Reference proteome</keyword>
<evidence type="ECO:0000313" key="2">
    <source>
        <dbReference type="EMBL" id="QEN08126.1"/>
    </source>
</evidence>
<dbReference type="InterPro" id="IPR017938">
    <property type="entry name" value="Riboflavin_synthase-like_b-brl"/>
</dbReference>
<feature type="domain" description="FAD-binding FR-type" evidence="1">
    <location>
        <begin position="2"/>
        <end position="101"/>
    </location>
</feature>
<proteinExistence type="predicted"/>
<dbReference type="Proteomes" id="UP000324209">
    <property type="component" value="Chromosome"/>
</dbReference>
<dbReference type="InterPro" id="IPR017927">
    <property type="entry name" value="FAD-bd_FR_type"/>
</dbReference>
<dbReference type="Gene3D" id="3.40.50.80">
    <property type="entry name" value="Nucleotide-binding domain of ferredoxin-NADP reductase (FNR) module"/>
    <property type="match status" value="1"/>
</dbReference>
<sequence length="224" mass="25359">MEPVYKIQILEQEEIAEDVFYIKLEHPKGVSGTFIPGQLLALSYTPGSTVRYYSIASGNCEDFWGILYNRVSDGGLTPRLSGLRKGDSLYTSLPFGDFLSVKAPMVWIATGTGIAPFHSMVQSGKALEDTILVHGARQKKDFYFYENFLKIMDRRYIACSSLLEQHGFYSGRLSKYLKEDFSFAQCPEETCFYLCGSSSMIVDIRDLLLSKGVEFDKIICEIYF</sequence>
<name>A0A5C1QNI1_9SPIO</name>
<evidence type="ECO:0000259" key="1">
    <source>
        <dbReference type="PROSITE" id="PS51384"/>
    </source>
</evidence>
<dbReference type="PANTHER" id="PTHR47354">
    <property type="entry name" value="NADH OXIDOREDUCTASE HCR"/>
    <property type="match status" value="1"/>
</dbReference>
<dbReference type="KEGG" id="ock:EXM22_09050"/>
<dbReference type="InterPro" id="IPR050415">
    <property type="entry name" value="MRET"/>
</dbReference>
<evidence type="ECO:0000313" key="3">
    <source>
        <dbReference type="Proteomes" id="UP000324209"/>
    </source>
</evidence>
<dbReference type="GO" id="GO:0016491">
    <property type="term" value="F:oxidoreductase activity"/>
    <property type="evidence" value="ECO:0007669"/>
    <property type="project" value="InterPro"/>
</dbReference>
<dbReference type="OrthoDB" id="9789468at2"/>
<dbReference type="SUPFAM" id="SSF63380">
    <property type="entry name" value="Riboflavin synthase domain-like"/>
    <property type="match status" value="1"/>
</dbReference>
<dbReference type="PRINTS" id="PR00410">
    <property type="entry name" value="PHEHYDRXLASE"/>
</dbReference>
<accession>A0A5C1QNI1</accession>
<gene>
    <name evidence="2" type="ORF">EXM22_09050</name>
</gene>
<dbReference type="InterPro" id="IPR001433">
    <property type="entry name" value="OxRdtase_FAD/NAD-bd"/>
</dbReference>
<organism evidence="2 3">
    <name type="scientific">Oceanispirochaeta crateris</name>
    <dbReference type="NCBI Taxonomy" id="2518645"/>
    <lineage>
        <taxon>Bacteria</taxon>
        <taxon>Pseudomonadati</taxon>
        <taxon>Spirochaetota</taxon>
        <taxon>Spirochaetia</taxon>
        <taxon>Spirochaetales</taxon>
        <taxon>Spirochaetaceae</taxon>
        <taxon>Oceanispirochaeta</taxon>
    </lineage>
</organism>
<dbReference type="InterPro" id="IPR039261">
    <property type="entry name" value="FNR_nucleotide-bd"/>
</dbReference>